<protein>
    <submittedName>
        <fullName evidence="2">Type III secretory pathway lipoprotein EscJ</fullName>
    </submittedName>
</protein>
<evidence type="ECO:0000313" key="2">
    <source>
        <dbReference type="EMBL" id="MDT3404501.1"/>
    </source>
</evidence>
<comment type="caution">
    <text evidence="2">The sequence shown here is derived from an EMBL/GenBank/DDBJ whole genome shotgun (WGS) entry which is preliminary data.</text>
</comment>
<proteinExistence type="predicted"/>
<feature type="chain" id="PRO_5045213482" evidence="1">
    <location>
        <begin position="21"/>
        <end position="60"/>
    </location>
</feature>
<feature type="signal peptide" evidence="1">
    <location>
        <begin position="1"/>
        <end position="20"/>
    </location>
</feature>
<dbReference type="Proteomes" id="UP001258315">
    <property type="component" value="Unassembled WGS sequence"/>
</dbReference>
<keyword evidence="2" id="KW-0449">Lipoprotein</keyword>
<gene>
    <name evidence="2" type="ORF">QE417_003573</name>
</gene>
<keyword evidence="1" id="KW-0732">Signal</keyword>
<dbReference type="PROSITE" id="PS51257">
    <property type="entry name" value="PROKAR_LIPOPROTEIN"/>
    <property type="match status" value="1"/>
</dbReference>
<name>A0ABU3GY29_9SPHI</name>
<keyword evidence="3" id="KW-1185">Reference proteome</keyword>
<dbReference type="EMBL" id="JAVLVU010000001">
    <property type="protein sequence ID" value="MDT3404501.1"/>
    <property type="molecule type" value="Genomic_DNA"/>
</dbReference>
<accession>A0ABU3GY29</accession>
<organism evidence="2 3">
    <name type="scientific">Mucilaginibacter terrae</name>
    <dbReference type="NCBI Taxonomy" id="1955052"/>
    <lineage>
        <taxon>Bacteria</taxon>
        <taxon>Pseudomonadati</taxon>
        <taxon>Bacteroidota</taxon>
        <taxon>Sphingobacteriia</taxon>
        <taxon>Sphingobacteriales</taxon>
        <taxon>Sphingobacteriaceae</taxon>
        <taxon>Mucilaginibacter</taxon>
    </lineage>
</organism>
<reference evidence="3" key="1">
    <citation type="submission" date="2023-07" db="EMBL/GenBank/DDBJ databases">
        <title>Functional and genomic diversity of the sorghum phyllosphere microbiome.</title>
        <authorList>
            <person name="Shade A."/>
        </authorList>
    </citation>
    <scope>NUCLEOTIDE SEQUENCE [LARGE SCALE GENOMIC DNA]</scope>
    <source>
        <strain evidence="3">SORGH_AS_0422</strain>
    </source>
</reference>
<evidence type="ECO:0000313" key="3">
    <source>
        <dbReference type="Proteomes" id="UP001258315"/>
    </source>
</evidence>
<evidence type="ECO:0000256" key="1">
    <source>
        <dbReference type="SAM" id="SignalP"/>
    </source>
</evidence>
<sequence>MKFRLSFFCILMILLTSCNSKLVSNNTGKDSAEIMQAVFTHHELELDIKQYLKADTIYLT</sequence>